<dbReference type="InterPro" id="IPR036250">
    <property type="entry name" value="AcylCo_DH-like_C"/>
</dbReference>
<feature type="domain" description="Acyl-CoA dehydrogenase/oxidase C-terminal" evidence="6">
    <location>
        <begin position="232"/>
        <end position="380"/>
    </location>
</feature>
<protein>
    <submittedName>
        <fullName evidence="9">Alkylation response protein AidB-like acyl-CoA dehydrogenase</fullName>
    </submittedName>
</protein>
<dbReference type="PANTHER" id="PTHR43884:SF12">
    <property type="entry name" value="ISOVALERYL-COA DEHYDROGENASE, MITOCHONDRIAL-RELATED"/>
    <property type="match status" value="1"/>
</dbReference>
<dbReference type="EMBL" id="JAUSUX010000017">
    <property type="protein sequence ID" value="MDQ0287031.1"/>
    <property type="molecule type" value="Genomic_DNA"/>
</dbReference>
<dbReference type="InterPro" id="IPR046373">
    <property type="entry name" value="Acyl-CoA_Oxase/DH_mid-dom_sf"/>
</dbReference>
<dbReference type="Gene3D" id="1.20.140.10">
    <property type="entry name" value="Butyryl-CoA Dehydrogenase, subunit A, domain 3"/>
    <property type="match status" value="1"/>
</dbReference>
<name>A0ABU0B500_9FIRM</name>
<dbReference type="Gene3D" id="2.40.110.10">
    <property type="entry name" value="Butyryl-CoA Dehydrogenase, subunit A, domain 2"/>
    <property type="match status" value="1"/>
</dbReference>
<keyword evidence="10" id="KW-1185">Reference proteome</keyword>
<dbReference type="InterPro" id="IPR037069">
    <property type="entry name" value="AcylCoA_DH/ox_N_sf"/>
</dbReference>
<dbReference type="PROSITE" id="PS00073">
    <property type="entry name" value="ACYL_COA_DH_2"/>
    <property type="match status" value="1"/>
</dbReference>
<dbReference type="Gene3D" id="1.10.540.10">
    <property type="entry name" value="Acyl-CoA dehydrogenase/oxidase, N-terminal domain"/>
    <property type="match status" value="1"/>
</dbReference>
<organism evidence="9 10">
    <name type="scientific">Desulfofundulus luciae</name>
    <dbReference type="NCBI Taxonomy" id="74702"/>
    <lineage>
        <taxon>Bacteria</taxon>
        <taxon>Bacillati</taxon>
        <taxon>Bacillota</taxon>
        <taxon>Clostridia</taxon>
        <taxon>Eubacteriales</taxon>
        <taxon>Peptococcaceae</taxon>
        <taxon>Desulfofundulus</taxon>
    </lineage>
</organism>
<feature type="domain" description="Acyl-CoA oxidase/dehydrogenase middle" evidence="7">
    <location>
        <begin position="122"/>
        <end position="219"/>
    </location>
</feature>
<dbReference type="Pfam" id="PF02771">
    <property type="entry name" value="Acyl-CoA_dh_N"/>
    <property type="match status" value="1"/>
</dbReference>
<keyword evidence="4 5" id="KW-0274">FAD</keyword>
<comment type="similarity">
    <text evidence="2 5">Belongs to the acyl-CoA dehydrogenase family.</text>
</comment>
<dbReference type="Proteomes" id="UP001225644">
    <property type="component" value="Unassembled WGS sequence"/>
</dbReference>
<dbReference type="PANTHER" id="PTHR43884">
    <property type="entry name" value="ACYL-COA DEHYDROGENASE"/>
    <property type="match status" value="1"/>
</dbReference>
<gene>
    <name evidence="9" type="ORF">J2Z49_002148</name>
</gene>
<dbReference type="SUPFAM" id="SSF47203">
    <property type="entry name" value="Acyl-CoA dehydrogenase C-terminal domain-like"/>
    <property type="match status" value="1"/>
</dbReference>
<dbReference type="PIRSF" id="PIRSF016578">
    <property type="entry name" value="HsaA"/>
    <property type="match status" value="1"/>
</dbReference>
<evidence type="ECO:0000313" key="10">
    <source>
        <dbReference type="Proteomes" id="UP001225644"/>
    </source>
</evidence>
<evidence type="ECO:0000256" key="5">
    <source>
        <dbReference type="RuleBase" id="RU362125"/>
    </source>
</evidence>
<dbReference type="PROSITE" id="PS00072">
    <property type="entry name" value="ACYL_COA_DH_1"/>
    <property type="match status" value="1"/>
</dbReference>
<accession>A0ABU0B500</accession>
<feature type="domain" description="Acyl-CoA dehydrogenase/oxidase N-terminal" evidence="8">
    <location>
        <begin position="6"/>
        <end position="117"/>
    </location>
</feature>
<reference evidence="9 10" key="1">
    <citation type="submission" date="2023-07" db="EMBL/GenBank/DDBJ databases">
        <title>Genomic Encyclopedia of Type Strains, Phase IV (KMG-IV): sequencing the most valuable type-strain genomes for metagenomic binning, comparative biology and taxonomic classification.</title>
        <authorList>
            <person name="Goeker M."/>
        </authorList>
    </citation>
    <scope>NUCLEOTIDE SEQUENCE [LARGE SCALE GENOMIC DNA]</scope>
    <source>
        <strain evidence="9 10">DSM 12396</strain>
    </source>
</reference>
<comment type="caution">
    <text evidence="9">The sequence shown here is derived from an EMBL/GenBank/DDBJ whole genome shotgun (WGS) entry which is preliminary data.</text>
</comment>
<dbReference type="InterPro" id="IPR009075">
    <property type="entry name" value="AcylCo_DH/oxidase_C"/>
</dbReference>
<dbReference type="InterPro" id="IPR009100">
    <property type="entry name" value="AcylCoA_DH/oxidase_NM_dom_sf"/>
</dbReference>
<evidence type="ECO:0000259" key="8">
    <source>
        <dbReference type="Pfam" id="PF02771"/>
    </source>
</evidence>
<evidence type="ECO:0000259" key="7">
    <source>
        <dbReference type="Pfam" id="PF02770"/>
    </source>
</evidence>
<dbReference type="Pfam" id="PF02770">
    <property type="entry name" value="Acyl-CoA_dh_M"/>
    <property type="match status" value="1"/>
</dbReference>
<evidence type="ECO:0000256" key="3">
    <source>
        <dbReference type="ARBA" id="ARBA00022630"/>
    </source>
</evidence>
<evidence type="ECO:0000256" key="1">
    <source>
        <dbReference type="ARBA" id="ARBA00001974"/>
    </source>
</evidence>
<proteinExistence type="inferred from homology"/>
<dbReference type="Pfam" id="PF00441">
    <property type="entry name" value="Acyl-CoA_dh_1"/>
    <property type="match status" value="1"/>
</dbReference>
<dbReference type="InterPro" id="IPR006089">
    <property type="entry name" value="Acyl-CoA_DH_CS"/>
</dbReference>
<keyword evidence="3 5" id="KW-0285">Flavoprotein</keyword>
<evidence type="ECO:0000259" key="6">
    <source>
        <dbReference type="Pfam" id="PF00441"/>
    </source>
</evidence>
<comment type="cofactor">
    <cofactor evidence="1 5">
        <name>FAD</name>
        <dbReference type="ChEBI" id="CHEBI:57692"/>
    </cofactor>
</comment>
<keyword evidence="5" id="KW-0560">Oxidoreductase</keyword>
<dbReference type="RefSeq" id="WP_307402874.1">
    <property type="nucleotide sequence ID" value="NZ_JAUSUX010000017.1"/>
</dbReference>
<evidence type="ECO:0000256" key="4">
    <source>
        <dbReference type="ARBA" id="ARBA00022827"/>
    </source>
</evidence>
<evidence type="ECO:0000256" key="2">
    <source>
        <dbReference type="ARBA" id="ARBA00009347"/>
    </source>
</evidence>
<dbReference type="SUPFAM" id="SSF56645">
    <property type="entry name" value="Acyl-CoA dehydrogenase NM domain-like"/>
    <property type="match status" value="1"/>
</dbReference>
<evidence type="ECO:0000313" key="9">
    <source>
        <dbReference type="EMBL" id="MDQ0287031.1"/>
    </source>
</evidence>
<sequence>MDLELTEEQKMIQKTAREFAQEVIQPLVEEAEKEEKFPLELFPQMGELGFLGIPFPEEYGGIGADKVTQCLFVEEISKVCAGIAASVDAHCDLALGAIYRFGTQEQKERFLIPGIEGHKIGALAITEPNAGSDVAALQSTAKRKGDGYVLNGSKLFITNGSIADFVLVLAYLDKSQGAKKGMGLFIVEKDTPGFQVTRKLKGKMGHRSSDTAELAFEDCLVPAENLLGGEEGNGFMQSLQTLLGARISQAVKTVAIGYAAFEAALTYAKERKAFGQPISQFQAIQFKFANMLTRLEAARTYAFKVAYMYSRKMPCLKEAAMAKLMACEAAQFATYEAIQILGGYGYVDEYPVERFYRDVRLSTITEGTTEIQCLIIARELGL</sequence>
<dbReference type="InterPro" id="IPR006091">
    <property type="entry name" value="Acyl-CoA_Oxase/DH_mid-dom"/>
</dbReference>
<dbReference type="InterPro" id="IPR013786">
    <property type="entry name" value="AcylCoA_DH/ox_N"/>
</dbReference>